<dbReference type="SUPFAM" id="SSF103473">
    <property type="entry name" value="MFS general substrate transporter"/>
    <property type="match status" value="1"/>
</dbReference>
<sequence>MTAVTGTDASQRSIRATMWILLLVYILNFLDRQILNILAEPIKGELGLSDTQLGLLAGPAFAVFYAVLGIPIARYADRGSTNRVSLISVSLIIWSGMTAVCGFAQNFWQMALARVGVGVGEAGCTPAAHSLISDAVPPEKRASAIAFYGMGVPIGTLLGLVIGGTVNDIWGWRAALMLVGAPGIILALLLPFLLREPRRLGLAKTEAAPVAPPQVPVGKAIAEIFNSRAYVLLLVAASFAAFLAYGKGLWTLSLFIRSHGLTTTEVGLIGSVTLGIAGVFGTWLGGWAADRFGQINRRHILTLPAVGMAVAAPIQFLGYGAPLWWVAGLLILVPTILNAAYYGPAYACVQGLVRKELRAVAASVMLFGQNLIGLGLGPFVFGALSDWLEPMAGTESVRWVLFGAAWLGFIPAFFFWRASLRLNAELDRKNAVSAPAPAPAAPGSPAQS</sequence>
<feature type="transmembrane region" description="Helical" evidence="6">
    <location>
        <begin position="172"/>
        <end position="194"/>
    </location>
</feature>
<dbReference type="Gene3D" id="1.20.1250.20">
    <property type="entry name" value="MFS general substrate transporter like domains"/>
    <property type="match status" value="2"/>
</dbReference>
<evidence type="ECO:0000256" key="2">
    <source>
        <dbReference type="ARBA" id="ARBA00022448"/>
    </source>
</evidence>
<protein>
    <submittedName>
        <fullName evidence="8">MFS transporter</fullName>
    </submittedName>
</protein>
<keyword evidence="9" id="KW-1185">Reference proteome</keyword>
<dbReference type="InterPro" id="IPR036259">
    <property type="entry name" value="MFS_trans_sf"/>
</dbReference>
<keyword evidence="2" id="KW-0813">Transport</keyword>
<dbReference type="PANTHER" id="PTHR23505:SF79">
    <property type="entry name" value="PROTEIN SPINSTER"/>
    <property type="match status" value="1"/>
</dbReference>
<dbReference type="InterPro" id="IPR044770">
    <property type="entry name" value="MFS_spinster-like"/>
</dbReference>
<evidence type="ECO:0000259" key="7">
    <source>
        <dbReference type="PROSITE" id="PS50850"/>
    </source>
</evidence>
<feature type="transmembrane region" description="Helical" evidence="6">
    <location>
        <begin position="359"/>
        <end position="384"/>
    </location>
</feature>
<feature type="transmembrane region" description="Helical" evidence="6">
    <location>
        <begin position="396"/>
        <end position="416"/>
    </location>
</feature>
<reference evidence="8 9" key="1">
    <citation type="submission" date="2022-08" db="EMBL/GenBank/DDBJ databases">
        <title>Polyphasic taxonomy analysis of Qipengyuania sp.RS5-5.</title>
        <authorList>
            <person name="Xamxidin M."/>
            <person name="Wu M."/>
        </authorList>
    </citation>
    <scope>NUCLEOTIDE SEQUENCE [LARGE SCALE GENOMIC DNA]</scope>
    <source>
        <strain evidence="8 9">RS5-5</strain>
    </source>
</reference>
<evidence type="ECO:0000313" key="9">
    <source>
        <dbReference type="Proteomes" id="UP001206067"/>
    </source>
</evidence>
<keyword evidence="3 6" id="KW-0812">Transmembrane</keyword>
<evidence type="ECO:0000256" key="6">
    <source>
        <dbReference type="SAM" id="Phobius"/>
    </source>
</evidence>
<feature type="transmembrane region" description="Helical" evidence="6">
    <location>
        <begin position="12"/>
        <end position="30"/>
    </location>
</feature>
<proteinExistence type="predicted"/>
<feature type="transmembrane region" description="Helical" evidence="6">
    <location>
        <begin position="51"/>
        <end position="72"/>
    </location>
</feature>
<comment type="caution">
    <text evidence="8">The sequence shown here is derived from an EMBL/GenBank/DDBJ whole genome shotgun (WGS) entry which is preliminary data.</text>
</comment>
<dbReference type="Pfam" id="PF07690">
    <property type="entry name" value="MFS_1"/>
    <property type="match status" value="1"/>
</dbReference>
<dbReference type="InterPro" id="IPR020846">
    <property type="entry name" value="MFS_dom"/>
</dbReference>
<dbReference type="InterPro" id="IPR011701">
    <property type="entry name" value="MFS"/>
</dbReference>
<evidence type="ECO:0000313" key="8">
    <source>
        <dbReference type="EMBL" id="MCR2833885.1"/>
    </source>
</evidence>
<gene>
    <name evidence="8" type="ORF">NSO95_07990</name>
</gene>
<organism evidence="8 9">
    <name type="scientific">Parerythrobacter lacustris</name>
    <dbReference type="NCBI Taxonomy" id="2969984"/>
    <lineage>
        <taxon>Bacteria</taxon>
        <taxon>Pseudomonadati</taxon>
        <taxon>Pseudomonadota</taxon>
        <taxon>Alphaproteobacteria</taxon>
        <taxon>Sphingomonadales</taxon>
        <taxon>Erythrobacteraceae</taxon>
        <taxon>Parerythrobacter</taxon>
    </lineage>
</organism>
<comment type="subcellular location">
    <subcellularLocation>
        <location evidence="1">Membrane</location>
        <topology evidence="1">Multi-pass membrane protein</topology>
    </subcellularLocation>
</comment>
<evidence type="ECO:0000256" key="4">
    <source>
        <dbReference type="ARBA" id="ARBA00022989"/>
    </source>
</evidence>
<feature type="transmembrane region" description="Helical" evidence="6">
    <location>
        <begin position="229"/>
        <end position="246"/>
    </location>
</feature>
<feature type="transmembrane region" description="Helical" evidence="6">
    <location>
        <begin position="84"/>
        <end position="104"/>
    </location>
</feature>
<feature type="transmembrane region" description="Helical" evidence="6">
    <location>
        <begin position="145"/>
        <end position="166"/>
    </location>
</feature>
<evidence type="ECO:0000256" key="5">
    <source>
        <dbReference type="ARBA" id="ARBA00023136"/>
    </source>
</evidence>
<dbReference type="Proteomes" id="UP001206067">
    <property type="component" value="Unassembled WGS sequence"/>
</dbReference>
<dbReference type="EMBL" id="JANKHH010000004">
    <property type="protein sequence ID" value="MCR2833885.1"/>
    <property type="molecule type" value="Genomic_DNA"/>
</dbReference>
<feature type="domain" description="Major facilitator superfamily (MFS) profile" evidence="7">
    <location>
        <begin position="17"/>
        <end position="420"/>
    </location>
</feature>
<feature type="transmembrane region" description="Helical" evidence="6">
    <location>
        <begin position="300"/>
        <end position="317"/>
    </location>
</feature>
<keyword evidence="5 6" id="KW-0472">Membrane</keyword>
<name>A0ABT1XQD8_9SPHN</name>
<dbReference type="PANTHER" id="PTHR23505">
    <property type="entry name" value="SPINSTER"/>
    <property type="match status" value="1"/>
</dbReference>
<dbReference type="CDD" id="cd17328">
    <property type="entry name" value="MFS_spinster_like"/>
    <property type="match status" value="1"/>
</dbReference>
<accession>A0ABT1XQD8</accession>
<dbReference type="RefSeq" id="WP_257595663.1">
    <property type="nucleotide sequence ID" value="NZ_JANKHH010000004.1"/>
</dbReference>
<dbReference type="PROSITE" id="PS50850">
    <property type="entry name" value="MFS"/>
    <property type="match status" value="1"/>
</dbReference>
<feature type="transmembrane region" description="Helical" evidence="6">
    <location>
        <begin position="266"/>
        <end position="288"/>
    </location>
</feature>
<evidence type="ECO:0000256" key="1">
    <source>
        <dbReference type="ARBA" id="ARBA00004141"/>
    </source>
</evidence>
<keyword evidence="4 6" id="KW-1133">Transmembrane helix</keyword>
<feature type="transmembrane region" description="Helical" evidence="6">
    <location>
        <begin position="323"/>
        <end position="347"/>
    </location>
</feature>
<evidence type="ECO:0000256" key="3">
    <source>
        <dbReference type="ARBA" id="ARBA00022692"/>
    </source>
</evidence>